<dbReference type="InterPro" id="IPR001670">
    <property type="entry name" value="ADH_Fe/GldA"/>
</dbReference>
<evidence type="ECO:0000256" key="6">
    <source>
        <dbReference type="ARBA" id="ARBA00039147"/>
    </source>
</evidence>
<comment type="pathway">
    <text evidence="5">Polyol metabolism; glycerol fermentation; glycerone phosphate from glycerol (oxidative route): step 1/2.</text>
</comment>
<dbReference type="RefSeq" id="WP_332080789.1">
    <property type="nucleotide sequence ID" value="NZ_JAZHYN010000009.1"/>
</dbReference>
<evidence type="ECO:0000256" key="8">
    <source>
        <dbReference type="ARBA" id="ARBA00049006"/>
    </source>
</evidence>
<evidence type="ECO:0000256" key="2">
    <source>
        <dbReference type="ARBA" id="ARBA00022723"/>
    </source>
</evidence>
<comment type="caution">
    <text evidence="10">The sequence shown here is derived from an EMBL/GenBank/DDBJ whole genome shotgun (WGS) entry which is preliminary data.</text>
</comment>
<keyword evidence="4" id="KW-0520">NAD</keyword>
<dbReference type="Proteomes" id="UP001350748">
    <property type="component" value="Unassembled WGS sequence"/>
</dbReference>
<dbReference type="PANTHER" id="PTHR43616">
    <property type="entry name" value="GLYCEROL DEHYDROGENASE"/>
    <property type="match status" value="1"/>
</dbReference>
<keyword evidence="11" id="KW-1185">Reference proteome</keyword>
<evidence type="ECO:0000256" key="3">
    <source>
        <dbReference type="ARBA" id="ARBA00023002"/>
    </source>
</evidence>
<comment type="similarity">
    <text evidence="1">Belongs to the iron-containing alcohol dehydrogenase family.</text>
</comment>
<dbReference type="CDD" id="cd08170">
    <property type="entry name" value="GlyDH"/>
    <property type="match status" value="1"/>
</dbReference>
<dbReference type="GO" id="GO:0008888">
    <property type="term" value="F:glycerol dehydrogenase (NAD+) activity"/>
    <property type="evidence" value="ECO:0007669"/>
    <property type="project" value="UniProtKB-EC"/>
</dbReference>
<dbReference type="InterPro" id="IPR018211">
    <property type="entry name" value="ADH_Fe_CS"/>
</dbReference>
<proteinExistence type="inferred from homology"/>
<evidence type="ECO:0000256" key="5">
    <source>
        <dbReference type="ARBA" id="ARBA00037918"/>
    </source>
</evidence>
<protein>
    <recommendedName>
        <fullName evidence="7">Glycerol dehydrogenase</fullName>
        <ecNumber evidence="6">1.1.1.6</ecNumber>
    </recommendedName>
</protein>
<sequence>MLNVFCSPARYVQGRDATRALASELKRLGFSGKALMIASRSPRDLLSEVWRETFPASGMSFDVLDFGGECSLAEISRGKDEARRVAASIIIGVGGGKALDTARAVACELDLPVACCPTTASSDAPCSALSVVYTEDGVFEKCLYYKRNPDLVLVDSAVIARAPVRLLIAGMGDALATYFEADATIRAHRKNVVGGLSTIAAAAISELCYKTLLKDGTAAVAAARAGSITPALERIIEANTLLSGLGFESGGLAVAHSVHNGLTAAPETHDRLHGEKVAFGTLAQLVLEGRPSALVDETMGFCLSVGLPLTLAELGLKQLTRDKAWAIAERAVAAGESAHNEPFEVTAANLMDAIYAADALGAAFKARAS</sequence>
<dbReference type="InterPro" id="IPR016205">
    <property type="entry name" value="Glycerol_DH"/>
</dbReference>
<evidence type="ECO:0000313" key="11">
    <source>
        <dbReference type="Proteomes" id="UP001350748"/>
    </source>
</evidence>
<dbReference type="PIRSF" id="PIRSF000112">
    <property type="entry name" value="Glycerol_dehydrogenase"/>
    <property type="match status" value="1"/>
</dbReference>
<dbReference type="PROSITE" id="PS00913">
    <property type="entry name" value="ADH_IRON_1"/>
    <property type="match status" value="1"/>
</dbReference>
<organism evidence="10 11">
    <name type="scientific">Methylocystis borbori</name>
    <dbReference type="NCBI Taxonomy" id="3118750"/>
    <lineage>
        <taxon>Bacteria</taxon>
        <taxon>Pseudomonadati</taxon>
        <taxon>Pseudomonadota</taxon>
        <taxon>Alphaproteobacteria</taxon>
        <taxon>Hyphomicrobiales</taxon>
        <taxon>Methylocystaceae</taxon>
        <taxon>Methylocystis</taxon>
    </lineage>
</organism>
<comment type="catalytic activity">
    <reaction evidence="8">
        <text>glycerol + NAD(+) = dihydroxyacetone + NADH + H(+)</text>
        <dbReference type="Rhea" id="RHEA:13769"/>
        <dbReference type="ChEBI" id="CHEBI:15378"/>
        <dbReference type="ChEBI" id="CHEBI:16016"/>
        <dbReference type="ChEBI" id="CHEBI:17754"/>
        <dbReference type="ChEBI" id="CHEBI:57540"/>
        <dbReference type="ChEBI" id="CHEBI:57945"/>
        <dbReference type="EC" id="1.1.1.6"/>
    </reaction>
</comment>
<keyword evidence="3 10" id="KW-0560">Oxidoreductase</keyword>
<evidence type="ECO:0000259" key="9">
    <source>
        <dbReference type="Pfam" id="PF00465"/>
    </source>
</evidence>
<evidence type="ECO:0000256" key="4">
    <source>
        <dbReference type="ARBA" id="ARBA00023027"/>
    </source>
</evidence>
<evidence type="ECO:0000256" key="7">
    <source>
        <dbReference type="ARBA" id="ARBA00040132"/>
    </source>
</evidence>
<evidence type="ECO:0000313" key="10">
    <source>
        <dbReference type="EMBL" id="MEF3365851.1"/>
    </source>
</evidence>
<dbReference type="NCBIfam" id="NF006941">
    <property type="entry name" value="PRK09423.1"/>
    <property type="match status" value="1"/>
</dbReference>
<dbReference type="Gene3D" id="1.20.1090.10">
    <property type="entry name" value="Dehydroquinate synthase-like - alpha domain"/>
    <property type="match status" value="1"/>
</dbReference>
<accession>A0ABU7XEP1</accession>
<keyword evidence="2" id="KW-0479">Metal-binding</keyword>
<feature type="domain" description="Alcohol dehydrogenase iron-type/glycerol dehydrogenase GldA" evidence="9">
    <location>
        <begin position="8"/>
        <end position="155"/>
    </location>
</feature>
<gene>
    <name evidence="10" type="ORF">V3H18_04815</name>
</gene>
<name>A0ABU7XEP1_9HYPH</name>
<dbReference type="EC" id="1.1.1.6" evidence="6"/>
<reference evidence="10 11" key="1">
    <citation type="submission" date="2024-02" db="EMBL/GenBank/DDBJ databases">
        <authorList>
            <person name="Grouzdev D."/>
        </authorList>
    </citation>
    <scope>NUCLEOTIDE SEQUENCE [LARGE SCALE GENOMIC DNA]</scope>
    <source>
        <strain evidence="10 11">9N</strain>
    </source>
</reference>
<dbReference type="Gene3D" id="3.40.50.1970">
    <property type="match status" value="1"/>
</dbReference>
<evidence type="ECO:0000256" key="1">
    <source>
        <dbReference type="ARBA" id="ARBA00007358"/>
    </source>
</evidence>
<dbReference type="SUPFAM" id="SSF56796">
    <property type="entry name" value="Dehydroquinate synthase-like"/>
    <property type="match status" value="1"/>
</dbReference>
<dbReference type="EMBL" id="JAZHYN010000009">
    <property type="protein sequence ID" value="MEF3365851.1"/>
    <property type="molecule type" value="Genomic_DNA"/>
</dbReference>
<dbReference type="PANTHER" id="PTHR43616:SF5">
    <property type="entry name" value="GLYCEROL DEHYDROGENASE 1"/>
    <property type="match status" value="1"/>
</dbReference>
<dbReference type="Pfam" id="PF00465">
    <property type="entry name" value="Fe-ADH"/>
    <property type="match status" value="1"/>
</dbReference>